<dbReference type="Gene3D" id="3.40.33.10">
    <property type="entry name" value="CAP"/>
    <property type="match status" value="1"/>
</dbReference>
<accession>A0ABY5LNH6</accession>
<dbReference type="PANTHER" id="PTHR31157:SF1">
    <property type="entry name" value="SCP DOMAIN-CONTAINING PROTEIN"/>
    <property type="match status" value="1"/>
</dbReference>
<dbReference type="InterPro" id="IPR035940">
    <property type="entry name" value="CAP_sf"/>
</dbReference>
<dbReference type="CDD" id="cd05379">
    <property type="entry name" value="CAP_bacterial"/>
    <property type="match status" value="1"/>
</dbReference>
<dbReference type="SUPFAM" id="SSF55797">
    <property type="entry name" value="PR-1-like"/>
    <property type="match status" value="1"/>
</dbReference>
<feature type="compositionally biased region" description="Polar residues" evidence="1">
    <location>
        <begin position="80"/>
        <end position="94"/>
    </location>
</feature>
<proteinExistence type="predicted"/>
<dbReference type="InterPro" id="IPR014044">
    <property type="entry name" value="CAP_dom"/>
</dbReference>
<dbReference type="EMBL" id="CP102097">
    <property type="protein sequence ID" value="UUM32332.1"/>
    <property type="molecule type" value="Genomic_DNA"/>
</dbReference>
<feature type="compositionally biased region" description="Polar residues" evidence="1">
    <location>
        <begin position="41"/>
        <end position="50"/>
    </location>
</feature>
<reference evidence="4" key="1">
    <citation type="submission" date="2022-07" db="EMBL/GenBank/DDBJ databases">
        <title>Complete genome of Vibrio japonicus strain JCM 31412T and phylogenomic assessment of the Nereis clade of the genus Vibrio.</title>
        <authorList>
            <person name="Shlafstein M.D."/>
            <person name="Emsley S.A."/>
            <person name="Ushijima B."/>
            <person name="Videau P."/>
            <person name="Saw J.H."/>
        </authorList>
    </citation>
    <scope>NUCLEOTIDE SEQUENCE</scope>
    <source>
        <strain evidence="4">JCM 31412</strain>
    </source>
</reference>
<evidence type="ECO:0000313" key="5">
    <source>
        <dbReference type="Proteomes" id="UP001058602"/>
    </source>
</evidence>
<gene>
    <name evidence="4" type="ORF">NP165_18805</name>
</gene>
<dbReference type="Pfam" id="PF00188">
    <property type="entry name" value="CAP"/>
    <property type="match status" value="1"/>
</dbReference>
<protein>
    <submittedName>
        <fullName evidence="4">CAP domain-containing protein</fullName>
    </submittedName>
</protein>
<dbReference type="RefSeq" id="WP_257085995.1">
    <property type="nucleotide sequence ID" value="NZ_CP102097.1"/>
</dbReference>
<feature type="compositionally biased region" description="Low complexity" evidence="1">
    <location>
        <begin position="24"/>
        <end position="40"/>
    </location>
</feature>
<evidence type="ECO:0000259" key="3">
    <source>
        <dbReference type="Pfam" id="PF00188"/>
    </source>
</evidence>
<name>A0ABY5LNH6_9VIBR</name>
<keyword evidence="5" id="KW-1185">Reference proteome</keyword>
<dbReference type="PROSITE" id="PS51257">
    <property type="entry name" value="PROKAR_LIPOPROTEIN"/>
    <property type="match status" value="1"/>
</dbReference>
<keyword evidence="2" id="KW-0732">Signal</keyword>
<dbReference type="Proteomes" id="UP001058602">
    <property type="component" value="Chromosome 2"/>
</dbReference>
<evidence type="ECO:0000313" key="4">
    <source>
        <dbReference type="EMBL" id="UUM32332.1"/>
    </source>
</evidence>
<feature type="region of interest" description="Disordered" evidence="1">
    <location>
        <begin position="20"/>
        <end position="124"/>
    </location>
</feature>
<evidence type="ECO:0000256" key="2">
    <source>
        <dbReference type="SAM" id="SignalP"/>
    </source>
</evidence>
<feature type="signal peptide" evidence="2">
    <location>
        <begin position="1"/>
        <end position="16"/>
    </location>
</feature>
<organism evidence="4 5">
    <name type="scientific">Vibrio japonicus</name>
    <dbReference type="NCBI Taxonomy" id="1824638"/>
    <lineage>
        <taxon>Bacteria</taxon>
        <taxon>Pseudomonadati</taxon>
        <taxon>Pseudomonadota</taxon>
        <taxon>Gammaproteobacteria</taxon>
        <taxon>Vibrionales</taxon>
        <taxon>Vibrionaceae</taxon>
        <taxon>Vibrio</taxon>
    </lineage>
</organism>
<feature type="chain" id="PRO_5045975450" evidence="2">
    <location>
        <begin position="17"/>
        <end position="263"/>
    </location>
</feature>
<evidence type="ECO:0000256" key="1">
    <source>
        <dbReference type="SAM" id="MobiDB-lite"/>
    </source>
</evidence>
<feature type="compositionally biased region" description="Low complexity" evidence="1">
    <location>
        <begin position="51"/>
        <end position="68"/>
    </location>
</feature>
<feature type="domain" description="SCP" evidence="3">
    <location>
        <begin position="132"/>
        <end position="259"/>
    </location>
</feature>
<dbReference type="PANTHER" id="PTHR31157">
    <property type="entry name" value="SCP DOMAIN-CONTAINING PROTEIN"/>
    <property type="match status" value="1"/>
</dbReference>
<feature type="compositionally biased region" description="Acidic residues" evidence="1">
    <location>
        <begin position="70"/>
        <end position="79"/>
    </location>
</feature>
<sequence>MMKVVPFFMLSTLILAGCGGADGGSSDSSSVGKSAESVSGTSNSNANVDESNSASGGNSYGSNAGNSSEPDADNTDESADWNTGSDTTTDQNDTPIVPDSSDNDNFVEPESPVEPAEPVTPPQSNEFADLMLHAVNQARSQQQDCGGTMMPAVPALTWDFDLESAAFTHSSDMANANFMGHTGSNGSDPGDRISATGYEFNAWAENVAAGQKNIDAVMSAWMESPGHCKNIMNATVTQLGASFVENPDSRYGIYWTQVFARPR</sequence>
<feature type="compositionally biased region" description="Low complexity" evidence="1">
    <location>
        <begin position="108"/>
        <end position="117"/>
    </location>
</feature>